<keyword evidence="4" id="KW-1185">Reference proteome</keyword>
<dbReference type="InterPro" id="IPR036412">
    <property type="entry name" value="HAD-like_sf"/>
</dbReference>
<accession>A0A1G1TMT8</accession>
<evidence type="ECO:0000256" key="1">
    <source>
        <dbReference type="ARBA" id="ARBA00009589"/>
    </source>
</evidence>
<comment type="similarity">
    <text evidence="1">Belongs to the 5'(3')-deoxyribonucleotidase family.</text>
</comment>
<dbReference type="PANTHER" id="PTHR16504:SF4">
    <property type="entry name" value="5'(3')-DEOXYRIBONUCLEOTIDASE"/>
    <property type="match status" value="1"/>
</dbReference>
<dbReference type="Proteomes" id="UP000177506">
    <property type="component" value="Unassembled WGS sequence"/>
</dbReference>
<dbReference type="SFLD" id="SFLDG01126">
    <property type="entry name" value="C1.2:_Nucleotidase_Like"/>
    <property type="match status" value="1"/>
</dbReference>
<organism evidence="3 4">
    <name type="scientific">Hymenobacter coccineus</name>
    <dbReference type="NCBI Taxonomy" id="1908235"/>
    <lineage>
        <taxon>Bacteria</taxon>
        <taxon>Pseudomonadati</taxon>
        <taxon>Bacteroidota</taxon>
        <taxon>Cytophagia</taxon>
        <taxon>Cytophagales</taxon>
        <taxon>Hymenobacteraceae</taxon>
        <taxon>Hymenobacter</taxon>
    </lineage>
</organism>
<dbReference type="GO" id="GO:0008253">
    <property type="term" value="F:5'-nucleotidase activity"/>
    <property type="evidence" value="ECO:0007669"/>
    <property type="project" value="InterPro"/>
</dbReference>
<dbReference type="Gene3D" id="1.10.40.40">
    <property type="entry name" value="Deoxyribonucleotidase, domain 2"/>
    <property type="match status" value="1"/>
</dbReference>
<feature type="active site" description="Proton donor" evidence="2">
    <location>
        <position position="12"/>
    </location>
</feature>
<feature type="active site" description="Nucleophile" evidence="2">
    <location>
        <position position="10"/>
    </location>
</feature>
<protein>
    <submittedName>
        <fullName evidence="3">Uncharacterized protein</fullName>
    </submittedName>
</protein>
<name>A0A1G1TMT8_9BACT</name>
<dbReference type="SFLD" id="SFLDS00003">
    <property type="entry name" value="Haloacid_Dehalogenase"/>
    <property type="match status" value="1"/>
</dbReference>
<dbReference type="EMBL" id="MDZA01000008">
    <property type="protein sequence ID" value="OGX92190.1"/>
    <property type="molecule type" value="Genomic_DNA"/>
</dbReference>
<sequence length="177" mass="20568">MEKKTRIAVDMDEVMADSIARFQEWYGRDFQRELTLESLHGRNAADAVAPEHQAALRAYPNAPGFFKDLPVMADSQDVLRRMSERYELFIATAAMEFANSFLDKYNWLQQHFAFIPWSNYVFCGDKSIINADFLIDDNAYNFDNFRGEGILFNAPHNVHKTGYRRVHSWQEIAGIFL</sequence>
<dbReference type="InterPro" id="IPR010708">
    <property type="entry name" value="5'(3')-deoxyribonucleotidase"/>
</dbReference>
<dbReference type="RefSeq" id="WP_070739284.1">
    <property type="nucleotide sequence ID" value="NZ_MDZA01000008.1"/>
</dbReference>
<dbReference type="Pfam" id="PF06941">
    <property type="entry name" value="NT5C"/>
    <property type="match status" value="1"/>
</dbReference>
<evidence type="ECO:0000313" key="4">
    <source>
        <dbReference type="Proteomes" id="UP000177506"/>
    </source>
</evidence>
<dbReference type="AlphaFoldDB" id="A0A1G1TMT8"/>
<gene>
    <name evidence="3" type="ORF">BEN49_16940</name>
</gene>
<evidence type="ECO:0000313" key="3">
    <source>
        <dbReference type="EMBL" id="OGX92190.1"/>
    </source>
</evidence>
<dbReference type="InterPro" id="IPR023214">
    <property type="entry name" value="HAD_sf"/>
</dbReference>
<dbReference type="SFLD" id="SFLDG01146">
    <property type="entry name" value="C1.2.2"/>
    <property type="match status" value="1"/>
</dbReference>
<reference evidence="3 4" key="1">
    <citation type="submission" date="2016-08" db="EMBL/GenBank/DDBJ databases">
        <title>Hymenobacter coccineus sp. nov., Hymenobacter lapidarius sp. nov. and Hymenobacter glacialis sp. nov., isolated from Antarctic soil.</title>
        <authorList>
            <person name="Sedlacek I."/>
            <person name="Kralova S."/>
            <person name="Kyrova K."/>
            <person name="Maslanova I."/>
            <person name="Stankova E."/>
            <person name="Vrbovska V."/>
            <person name="Nemec M."/>
            <person name="Bartak M."/>
            <person name="Svec P."/>
            <person name="Busse H.-J."/>
            <person name="Pantucek R."/>
        </authorList>
    </citation>
    <scope>NUCLEOTIDE SEQUENCE [LARGE SCALE GENOMIC DNA]</scope>
    <source>
        <strain evidence="3 4">CCM 8649</strain>
    </source>
</reference>
<dbReference type="PANTHER" id="PTHR16504">
    <property type="entry name" value="5'(3')-DEOXYRIBONUCLEOTIDASE"/>
    <property type="match status" value="1"/>
</dbReference>
<evidence type="ECO:0000256" key="2">
    <source>
        <dbReference type="PIRSR" id="PIRSR610708-1"/>
    </source>
</evidence>
<dbReference type="GO" id="GO:0009223">
    <property type="term" value="P:pyrimidine deoxyribonucleotide catabolic process"/>
    <property type="evidence" value="ECO:0007669"/>
    <property type="project" value="TreeGrafter"/>
</dbReference>
<dbReference type="OrthoDB" id="278110at2"/>
<dbReference type="SUPFAM" id="SSF56784">
    <property type="entry name" value="HAD-like"/>
    <property type="match status" value="1"/>
</dbReference>
<comment type="caution">
    <text evidence="3">The sequence shown here is derived from an EMBL/GenBank/DDBJ whole genome shotgun (WGS) entry which is preliminary data.</text>
</comment>
<proteinExistence type="inferred from homology"/>
<dbReference type="Gene3D" id="3.40.50.1000">
    <property type="entry name" value="HAD superfamily/HAD-like"/>
    <property type="match status" value="1"/>
</dbReference>